<gene>
    <name evidence="1" type="ORF">DFP89_105197</name>
</gene>
<name>A0A368Z0E5_9RHOB</name>
<dbReference type="InterPro" id="IPR027417">
    <property type="entry name" value="P-loop_NTPase"/>
</dbReference>
<dbReference type="SUPFAM" id="SSF52540">
    <property type="entry name" value="P-loop containing nucleoside triphosphate hydrolases"/>
    <property type="match status" value="1"/>
</dbReference>
<comment type="caution">
    <text evidence="1">The sequence shown here is derived from an EMBL/GenBank/DDBJ whole genome shotgun (WGS) entry which is preliminary data.</text>
</comment>
<dbReference type="Proteomes" id="UP000253345">
    <property type="component" value="Unassembled WGS sequence"/>
</dbReference>
<accession>A0A368Z0E5</accession>
<organism evidence="1 2">
    <name type="scientific">Paracoccus lutimaris</name>
    <dbReference type="NCBI Taxonomy" id="1490030"/>
    <lineage>
        <taxon>Bacteria</taxon>
        <taxon>Pseudomonadati</taxon>
        <taxon>Pseudomonadota</taxon>
        <taxon>Alphaproteobacteria</taxon>
        <taxon>Rhodobacterales</taxon>
        <taxon>Paracoccaceae</taxon>
        <taxon>Paracoccus</taxon>
    </lineage>
</organism>
<sequence>MDDTMPSAHGARRLVIHMGVPKTGSTSFHHFVARNIRQLSRRLVVPCQLTGVATQPIGRAAIAYSLAPDSETEGKLRKAFSEILTGLPQNDLPVLLTHENLAGALPGNGGEAYFFPMMPRIARILVDEARGFDVRIAFYSRQMDKWLESVWGQVIRTDGYSGTYPQFLQMIAEIADWDDLSTRLSDAIGAGKVVRFASEDEKNLLRPGLQLLRLAGLSDGDLDAMEALDQPAMMRLNAGALEFLRQVNASGINPHARNKIANLVARHQPLFNVDFRSPAHPRASGTSAHPLPISGAEAEAEHRRNGASAIGGAA</sequence>
<dbReference type="AlphaFoldDB" id="A0A368Z0E5"/>
<reference evidence="1 2" key="1">
    <citation type="submission" date="2018-07" db="EMBL/GenBank/DDBJ databases">
        <title>Genomic Encyclopedia of Type Strains, Phase III (KMG-III): the genomes of soil and plant-associated and newly described type strains.</title>
        <authorList>
            <person name="Whitman W."/>
        </authorList>
    </citation>
    <scope>NUCLEOTIDE SEQUENCE [LARGE SCALE GENOMIC DNA]</scope>
    <source>
        <strain evidence="1 2">CECT 8525</strain>
    </source>
</reference>
<evidence type="ECO:0000313" key="1">
    <source>
        <dbReference type="EMBL" id="RCW85930.1"/>
    </source>
</evidence>
<dbReference type="RefSeq" id="WP_114348724.1">
    <property type="nucleotide sequence ID" value="NZ_QPJL01000005.1"/>
</dbReference>
<protein>
    <submittedName>
        <fullName evidence="1">Uncharacterized protein</fullName>
    </submittedName>
</protein>
<proteinExistence type="predicted"/>
<dbReference type="EMBL" id="QPJL01000005">
    <property type="protein sequence ID" value="RCW85930.1"/>
    <property type="molecule type" value="Genomic_DNA"/>
</dbReference>
<dbReference type="OrthoDB" id="7762993at2"/>
<keyword evidence="2" id="KW-1185">Reference proteome</keyword>
<evidence type="ECO:0000313" key="2">
    <source>
        <dbReference type="Proteomes" id="UP000253345"/>
    </source>
</evidence>